<dbReference type="HOGENOM" id="CLU_012924_0_0_1"/>
<keyword evidence="3" id="KW-1185">Reference proteome</keyword>
<feature type="region of interest" description="Disordered" evidence="1">
    <location>
        <begin position="860"/>
        <end position="933"/>
    </location>
</feature>
<dbReference type="Proteomes" id="UP000008066">
    <property type="component" value="Unassembled WGS sequence"/>
</dbReference>
<feature type="compositionally biased region" description="Polar residues" evidence="1">
    <location>
        <begin position="917"/>
        <end position="932"/>
    </location>
</feature>
<dbReference type="RefSeq" id="XP_006693507.1">
    <property type="nucleotide sequence ID" value="XM_006693444.1"/>
</dbReference>
<feature type="region of interest" description="Disordered" evidence="1">
    <location>
        <begin position="333"/>
        <end position="381"/>
    </location>
</feature>
<evidence type="ECO:0000313" key="3">
    <source>
        <dbReference type="Proteomes" id="UP000008066"/>
    </source>
</evidence>
<evidence type="ECO:0000313" key="2">
    <source>
        <dbReference type="EMBL" id="EGS21211.1"/>
    </source>
</evidence>
<gene>
    <name evidence="2" type="ORF">CTHT_0030570</name>
</gene>
<feature type="region of interest" description="Disordered" evidence="1">
    <location>
        <begin position="1"/>
        <end position="39"/>
    </location>
</feature>
<dbReference type="EMBL" id="GL988041">
    <property type="protein sequence ID" value="EGS21211.1"/>
    <property type="molecule type" value="Genomic_DNA"/>
</dbReference>
<dbReference type="STRING" id="759272.G0S3T5"/>
<accession>G0S3T5</accession>
<feature type="compositionally biased region" description="Low complexity" evidence="1">
    <location>
        <begin position="1011"/>
        <end position="1027"/>
    </location>
</feature>
<feature type="compositionally biased region" description="Low complexity" evidence="1">
    <location>
        <begin position="880"/>
        <end position="916"/>
    </location>
</feature>
<dbReference type="GeneID" id="18257095"/>
<dbReference type="OMA" id="ICGYRPK"/>
<name>G0S3T5_CHATD</name>
<dbReference type="OrthoDB" id="5366163at2759"/>
<dbReference type="KEGG" id="cthr:CTHT_0030570"/>
<dbReference type="eggNOG" id="ENOG502RQ3J">
    <property type="taxonomic scope" value="Eukaryota"/>
</dbReference>
<proteinExistence type="predicted"/>
<feature type="compositionally biased region" description="Low complexity" evidence="1">
    <location>
        <begin position="357"/>
        <end position="380"/>
    </location>
</feature>
<feature type="compositionally biased region" description="Low complexity" evidence="1">
    <location>
        <begin position="14"/>
        <end position="24"/>
    </location>
</feature>
<organism evidence="3">
    <name type="scientific">Chaetomium thermophilum (strain DSM 1495 / CBS 144.50 / IMI 039719)</name>
    <name type="common">Thermochaetoides thermophila</name>
    <dbReference type="NCBI Taxonomy" id="759272"/>
    <lineage>
        <taxon>Eukaryota</taxon>
        <taxon>Fungi</taxon>
        <taxon>Dikarya</taxon>
        <taxon>Ascomycota</taxon>
        <taxon>Pezizomycotina</taxon>
        <taxon>Sordariomycetes</taxon>
        <taxon>Sordariomycetidae</taxon>
        <taxon>Sordariales</taxon>
        <taxon>Chaetomiaceae</taxon>
        <taxon>Thermochaetoides</taxon>
    </lineage>
</organism>
<sequence>MNQKRLSSLVEGYSSGPGSSAAGPAHRRPESPHQSDYCAPVPSGRLWNVERSLFPENDSSLDQDEPLNLSCVTKETSQHDCARHRFIVWAAVKRNLSPNLPQAKKLECPLLRCELRFSDHEAMLRHLAGCKYLAEGEYWCFDHQRVERFNDVKCKRCLGHPSKRRKILNLAKNFFHSLGHKSKKASASEIDVDAALSSPLLTYYDSLNIKAVNDTPSELPTTTEIAAELEAAPVNHTPDWIFESAPEPVFAPFAPDPTDSINPQALFMPPTTSHVELDSAMAVDGTFAQWQLPSVSTPTTMASALMPLNSVSTEDGFPKNSLVKPTLQVITEGLQGRRQAPRPKQVPPAQRSKTGLSPSSSVRSTASTDTTATTASYGSSLISPSSNWSGVWSMGSGFDTHATSPIDGVTFDDMFDTEMHLDHNPCPDYLHLKFCELPGTIPDVSQKACETALDPINDTEDPVPTNPTPIPEIRLQEEQIVESIAPVVPVALTESEEREVGPESVCCSEATSLVSSVWDAFMEHVVSSAVKIQDQRDVNVLAKQFNGMACRTIVTRGLHTLRAFIAKTGQLTATDLICFLHLIGSFKVVLREQDASKHFNNLFLQALAYSSRLPQSDRDVYRQLVKLIWQPPTITQEDVQNYKDLIARWSFGSPFDVKGKAPEVLHTAHGQRMYDPLLATAQDFLDALEMSVVHSCDSLPLGVQVSDLNIVHLKEANALDRELVATVQSVMEVLSRGFRNHELLNNGLRRVSQRVFDGSISGVRKIELALLKAGKDSLPRERFFDEYVPRVRKLCDQVYEKHEEGVSQRDKYHVLGIELIEKLIHDFDTSSSKAKLSDALDAGFLEDAISETIVQAAQFSNVSTSSPKGPRSPYFNTQLPTPTETSINTPSNSSSSGDAERPQPQQAPPAAQSPSQLGTQGSQRQPRTTGQQKEVVEADLCCKICGYRPKGHPQWFKGSMSKHMRTQHRTETEYFYCNFPGCTSKFRNRADNLRKHKMEKNHWCEEDLVPATSAASSSSSVQTAAGSRRPSKRKKMADDHEQ</sequence>
<dbReference type="AlphaFoldDB" id="G0S3T5"/>
<protein>
    <submittedName>
        <fullName evidence="2">Uncharacterized protein</fullName>
    </submittedName>
</protein>
<reference evidence="2 3" key="1">
    <citation type="journal article" date="2011" name="Cell">
        <title>Insight into structure and assembly of the nuclear pore complex by utilizing the genome of a eukaryotic thermophile.</title>
        <authorList>
            <person name="Amlacher S."/>
            <person name="Sarges P."/>
            <person name="Flemming D."/>
            <person name="van Noort V."/>
            <person name="Kunze R."/>
            <person name="Devos D.P."/>
            <person name="Arumugam M."/>
            <person name="Bork P."/>
            <person name="Hurt E."/>
        </authorList>
    </citation>
    <scope>NUCLEOTIDE SEQUENCE [LARGE SCALE GENOMIC DNA]</scope>
    <source>
        <strain evidence="3">DSM 1495 / CBS 144.50 / IMI 039719</strain>
    </source>
</reference>
<evidence type="ECO:0000256" key="1">
    <source>
        <dbReference type="SAM" id="MobiDB-lite"/>
    </source>
</evidence>
<feature type="region of interest" description="Disordered" evidence="1">
    <location>
        <begin position="1011"/>
        <end position="1042"/>
    </location>
</feature>